<evidence type="ECO:0000256" key="1">
    <source>
        <dbReference type="ARBA" id="ARBA00022676"/>
    </source>
</evidence>
<dbReference type="RefSeq" id="WP_184980416.1">
    <property type="nucleotide sequence ID" value="NZ_BAAALO010000032.1"/>
</dbReference>
<dbReference type="PANTHER" id="PTHR12526">
    <property type="entry name" value="GLYCOSYLTRANSFERASE"/>
    <property type="match status" value="1"/>
</dbReference>
<name>A0A7X0ICZ1_9ACTN</name>
<keyword evidence="2 4" id="KW-0808">Transferase</keyword>
<gene>
    <name evidence="4" type="ORF">BJ992_002395</name>
</gene>
<feature type="domain" description="Glycosyltransferase subfamily 4-like N-terminal" evidence="3">
    <location>
        <begin position="23"/>
        <end position="185"/>
    </location>
</feature>
<dbReference type="GO" id="GO:0016757">
    <property type="term" value="F:glycosyltransferase activity"/>
    <property type="evidence" value="ECO:0007669"/>
    <property type="project" value="UniProtKB-KW"/>
</dbReference>
<organism evidence="4 5">
    <name type="scientific">Sphaerisporangium rubeum</name>
    <dbReference type="NCBI Taxonomy" id="321317"/>
    <lineage>
        <taxon>Bacteria</taxon>
        <taxon>Bacillati</taxon>
        <taxon>Actinomycetota</taxon>
        <taxon>Actinomycetes</taxon>
        <taxon>Streptosporangiales</taxon>
        <taxon>Streptosporangiaceae</taxon>
        <taxon>Sphaerisporangium</taxon>
    </lineage>
</organism>
<protein>
    <submittedName>
        <fullName evidence="4">Glycosyltransferase involved in cell wall biosynthesis</fullName>
    </submittedName>
</protein>
<dbReference type="Pfam" id="PF13439">
    <property type="entry name" value="Glyco_transf_4"/>
    <property type="match status" value="1"/>
</dbReference>
<dbReference type="EMBL" id="JACHIU010000001">
    <property type="protein sequence ID" value="MBB6472964.1"/>
    <property type="molecule type" value="Genomic_DNA"/>
</dbReference>
<sequence>MAARQHPAGLRRVVLLMSELELGGTEKQVFLLANGLHDSGVEVVVLLLTGGGPYEERLRAAGIDVRRLGFARDPASLPALWRNTWAFARLVRELRAIRPDVLHAFLFRSYMIGPPAARLAAVPVVVAGRRNQSDYKRGRRWVFTVERAATLITDHIVANAVAVLEDARTVERVPAHKLSVIYNGLPGEVFDAVTPAEIHADHPVLVCVANFKRQKGHTYLLRAAAELARRGRPCTLVLVGDGPDRPALEARAKALGLDVRFLGRRADHERMLARADVVVLSSLFEGMSNAVMEAMALGRPIVATAVGGTPELLDGRGVLVPAADPRALADGIAHVLENPAPAAALGAEARDWARKNLDVGRMVDEHVHLYRRLLED</sequence>
<dbReference type="SUPFAM" id="SSF53756">
    <property type="entry name" value="UDP-Glycosyltransferase/glycogen phosphorylase"/>
    <property type="match status" value="1"/>
</dbReference>
<dbReference type="Gene3D" id="3.40.50.2000">
    <property type="entry name" value="Glycogen Phosphorylase B"/>
    <property type="match status" value="2"/>
</dbReference>
<dbReference type="Proteomes" id="UP000555564">
    <property type="component" value="Unassembled WGS sequence"/>
</dbReference>
<dbReference type="InterPro" id="IPR028098">
    <property type="entry name" value="Glyco_trans_4-like_N"/>
</dbReference>
<dbReference type="AlphaFoldDB" id="A0A7X0ICZ1"/>
<dbReference type="Pfam" id="PF13692">
    <property type="entry name" value="Glyco_trans_1_4"/>
    <property type="match status" value="1"/>
</dbReference>
<evidence type="ECO:0000259" key="3">
    <source>
        <dbReference type="Pfam" id="PF13439"/>
    </source>
</evidence>
<evidence type="ECO:0000313" key="4">
    <source>
        <dbReference type="EMBL" id="MBB6472964.1"/>
    </source>
</evidence>
<evidence type="ECO:0000313" key="5">
    <source>
        <dbReference type="Proteomes" id="UP000555564"/>
    </source>
</evidence>
<comment type="caution">
    <text evidence="4">The sequence shown here is derived from an EMBL/GenBank/DDBJ whole genome shotgun (WGS) entry which is preliminary data.</text>
</comment>
<accession>A0A7X0ICZ1</accession>
<keyword evidence="5" id="KW-1185">Reference proteome</keyword>
<keyword evidence="1" id="KW-0328">Glycosyltransferase</keyword>
<dbReference type="PANTHER" id="PTHR12526:SF636">
    <property type="entry name" value="BLL3647 PROTEIN"/>
    <property type="match status" value="1"/>
</dbReference>
<proteinExistence type="predicted"/>
<reference evidence="4 5" key="1">
    <citation type="submission" date="2020-08" db="EMBL/GenBank/DDBJ databases">
        <title>Sequencing the genomes of 1000 actinobacteria strains.</title>
        <authorList>
            <person name="Klenk H.-P."/>
        </authorList>
    </citation>
    <scope>NUCLEOTIDE SEQUENCE [LARGE SCALE GENOMIC DNA]</scope>
    <source>
        <strain evidence="4 5">DSM 44936</strain>
    </source>
</reference>
<evidence type="ECO:0000256" key="2">
    <source>
        <dbReference type="ARBA" id="ARBA00022679"/>
    </source>
</evidence>